<keyword evidence="3" id="KW-1185">Reference proteome</keyword>
<evidence type="ECO:0000313" key="2">
    <source>
        <dbReference type="EMBL" id="RST88683.1"/>
    </source>
</evidence>
<organism evidence="2 3">
    <name type="scientific">Vagococcus humatus</name>
    <dbReference type="NCBI Taxonomy" id="1889241"/>
    <lineage>
        <taxon>Bacteria</taxon>
        <taxon>Bacillati</taxon>
        <taxon>Bacillota</taxon>
        <taxon>Bacilli</taxon>
        <taxon>Lactobacillales</taxon>
        <taxon>Enterococcaceae</taxon>
        <taxon>Vagococcus</taxon>
    </lineage>
</organism>
<accession>A0A3S0A4G4</accession>
<comment type="caution">
    <text evidence="2">The sequence shown here is derived from an EMBL/GenBank/DDBJ whole genome shotgun (WGS) entry which is preliminary data.</text>
</comment>
<evidence type="ECO:0000256" key="1">
    <source>
        <dbReference type="SAM" id="Phobius"/>
    </source>
</evidence>
<keyword evidence="1" id="KW-0472">Membrane</keyword>
<feature type="transmembrane region" description="Helical" evidence="1">
    <location>
        <begin position="74"/>
        <end position="96"/>
    </location>
</feature>
<dbReference type="EMBL" id="PXZH01000006">
    <property type="protein sequence ID" value="RST88683.1"/>
    <property type="molecule type" value="Genomic_DNA"/>
</dbReference>
<feature type="transmembrane region" description="Helical" evidence="1">
    <location>
        <begin position="189"/>
        <end position="205"/>
    </location>
</feature>
<dbReference type="Pfam" id="PF09997">
    <property type="entry name" value="DUF2238"/>
    <property type="match status" value="1"/>
</dbReference>
<dbReference type="RefSeq" id="WP_125943776.1">
    <property type="nucleotide sequence ID" value="NZ_PXZH01000006.1"/>
</dbReference>
<dbReference type="Proteomes" id="UP000277864">
    <property type="component" value="Unassembled WGS sequence"/>
</dbReference>
<dbReference type="InterPro" id="IPR014509">
    <property type="entry name" value="YjdF-like"/>
</dbReference>
<protein>
    <submittedName>
        <fullName evidence="2">Uncharacterized protein</fullName>
    </submittedName>
</protein>
<feature type="transmembrane region" description="Helical" evidence="1">
    <location>
        <begin position="102"/>
        <end position="122"/>
    </location>
</feature>
<proteinExistence type="predicted"/>
<feature type="transmembrane region" description="Helical" evidence="1">
    <location>
        <begin position="134"/>
        <end position="154"/>
    </location>
</feature>
<evidence type="ECO:0000313" key="3">
    <source>
        <dbReference type="Proteomes" id="UP000277864"/>
    </source>
</evidence>
<feature type="transmembrane region" description="Helical" evidence="1">
    <location>
        <begin position="42"/>
        <end position="62"/>
    </location>
</feature>
<dbReference type="OrthoDB" id="4966203at2"/>
<keyword evidence="1" id="KW-1133">Transmembrane helix</keyword>
<keyword evidence="1" id="KW-0812">Transmembrane</keyword>
<sequence length="226" mass="26433">MKKYTFDQKIQFFLVGIGVLITIWFFYQGLYLPKTKQGAQFFLAFEMLLGVLLLFIPDLIRFMFKYEFPTSIKILYWLFVYFAVFIGTGFSFYGKIHYWDKLLHISSSMLLTALAFSLLGTFIRKDLMGQIHPIIYALFACCFGISMGVLWEFYEFTFDGLLGMNMQRFAAHGKPLIGREALFDTMGDLFIDALGSILFAGYGYWQIKKEPLWLDTIRMHKAEKKR</sequence>
<dbReference type="AlphaFoldDB" id="A0A3S0A4G4"/>
<feature type="transmembrane region" description="Helical" evidence="1">
    <location>
        <begin position="12"/>
        <end position="30"/>
    </location>
</feature>
<reference evidence="2 3" key="1">
    <citation type="submission" date="2018-03" db="EMBL/GenBank/DDBJ databases">
        <authorList>
            <person name="Gulvik C.A."/>
        </authorList>
    </citation>
    <scope>NUCLEOTIDE SEQUENCE [LARGE SCALE GENOMIC DNA]</scope>
    <source>
        <strain evidence="2 3">JCM 31581</strain>
    </source>
</reference>
<name>A0A3S0A4G4_9ENTE</name>
<gene>
    <name evidence="2" type="ORF">C7P63_08740</name>
</gene>